<dbReference type="EMBL" id="CU207211">
    <property type="protein sequence ID" value="CAL62599.1"/>
    <property type="molecule type" value="Genomic_DNA"/>
</dbReference>
<protein>
    <submittedName>
        <fullName evidence="1">Transcriptional regulator</fullName>
    </submittedName>
</protein>
<evidence type="ECO:0000313" key="1">
    <source>
        <dbReference type="EMBL" id="CAL62599.1"/>
    </source>
</evidence>
<dbReference type="OrthoDB" id="9794948at2"/>
<proteinExistence type="predicted"/>
<dbReference type="STRING" id="204773.HEAR2471"/>
<dbReference type="Proteomes" id="UP000006697">
    <property type="component" value="Chromosome"/>
</dbReference>
<keyword evidence="2" id="KW-1185">Reference proteome</keyword>
<dbReference type="InterPro" id="IPR012349">
    <property type="entry name" value="Split_barrel_FMN-bd"/>
</dbReference>
<dbReference type="Gene3D" id="2.30.110.10">
    <property type="entry name" value="Electron Transport, Fmn-binding Protein, Chain A"/>
    <property type="match status" value="1"/>
</dbReference>
<sequence length="225" mass="25397">MKQRHGDTMYLPQHFAQNDRTRLHELITLSPLGILITNTHAGIEANHLPFELDPEQGTHGSLYCHVARANTVWQQANLSDADSLAIFQGPSAYISPSLYASKKTTHEVVPTYNYAVVHVYGRIIVHDDARWLRGMVGRLTKKFEMRQETPWKMSDAPPSYIDERLKHIVGLELQITRIEGKWKMSQNRNHADQLGVIGGLMQSANKDERTVAAIMQQQASAADES</sequence>
<dbReference type="SUPFAM" id="SSF50475">
    <property type="entry name" value="FMN-binding split barrel"/>
    <property type="match status" value="1"/>
</dbReference>
<reference evidence="1 2" key="1">
    <citation type="journal article" date="2007" name="PLoS Genet.">
        <title>A tale of two oxidation states: bacterial colonization of arsenic-rich environments.</title>
        <authorList>
            <person name="Muller D."/>
            <person name="Medigue C."/>
            <person name="Koechler S."/>
            <person name="Barbe V."/>
            <person name="Barakat M."/>
            <person name="Talla E."/>
            <person name="Bonnefoy V."/>
            <person name="Krin E."/>
            <person name="Arsene-Ploetze F."/>
            <person name="Carapito C."/>
            <person name="Chandler M."/>
            <person name="Cournoyer B."/>
            <person name="Cruveiller S."/>
            <person name="Dossat C."/>
            <person name="Duval S."/>
            <person name="Heymann M."/>
            <person name="Leize E."/>
            <person name="Lieutaud A."/>
            <person name="Lievremont D."/>
            <person name="Makita Y."/>
            <person name="Mangenot S."/>
            <person name="Nitschke W."/>
            <person name="Ortet P."/>
            <person name="Perdrial N."/>
            <person name="Schoepp B."/>
            <person name="Siguier N."/>
            <person name="Simeonova D.D."/>
            <person name="Rouy Z."/>
            <person name="Segurens B."/>
            <person name="Turlin E."/>
            <person name="Vallenet D."/>
            <person name="Van Dorsselaer A."/>
            <person name="Weiss S."/>
            <person name="Weissenbach J."/>
            <person name="Lett M.C."/>
            <person name="Danchin A."/>
            <person name="Bertin P.N."/>
        </authorList>
    </citation>
    <scope>NUCLEOTIDE SEQUENCE [LARGE SCALE GENOMIC DNA]</scope>
    <source>
        <strain evidence="2">ULPAs1</strain>
    </source>
</reference>
<dbReference type="PANTHER" id="PTHR35802:SF1">
    <property type="entry name" value="PROTEASE SYNTHASE AND SPORULATION PROTEIN PAI 2"/>
    <property type="match status" value="1"/>
</dbReference>
<dbReference type="AlphaFoldDB" id="A4G7W2"/>
<dbReference type="HOGENOM" id="CLU_065853_0_1_4"/>
<gene>
    <name evidence="1" type="ordered locus">HEAR2471</name>
</gene>
<accession>A4G7W2</accession>
<dbReference type="KEGG" id="har:HEAR2471"/>
<dbReference type="Pfam" id="PF04299">
    <property type="entry name" value="FMN_bind_2"/>
    <property type="match status" value="1"/>
</dbReference>
<dbReference type="InterPro" id="IPR007396">
    <property type="entry name" value="TR_PAI2-type"/>
</dbReference>
<dbReference type="PIRSF" id="PIRSF010372">
    <property type="entry name" value="PaiB"/>
    <property type="match status" value="1"/>
</dbReference>
<evidence type="ECO:0000313" key="2">
    <source>
        <dbReference type="Proteomes" id="UP000006697"/>
    </source>
</evidence>
<name>A4G7W2_HERAR</name>
<organism evidence="1 2">
    <name type="scientific">Herminiimonas arsenicoxydans</name>
    <dbReference type="NCBI Taxonomy" id="204773"/>
    <lineage>
        <taxon>Bacteria</taxon>
        <taxon>Pseudomonadati</taxon>
        <taxon>Pseudomonadota</taxon>
        <taxon>Betaproteobacteria</taxon>
        <taxon>Burkholderiales</taxon>
        <taxon>Oxalobacteraceae</taxon>
        <taxon>Herminiimonas</taxon>
    </lineage>
</organism>
<dbReference type="PANTHER" id="PTHR35802">
    <property type="entry name" value="PROTEASE SYNTHASE AND SPORULATION PROTEIN PAI 2"/>
    <property type="match status" value="1"/>
</dbReference>
<dbReference type="eggNOG" id="COG2808">
    <property type="taxonomic scope" value="Bacteria"/>
</dbReference>